<evidence type="ECO:0000256" key="6">
    <source>
        <dbReference type="ARBA" id="ARBA00023229"/>
    </source>
</evidence>
<evidence type="ECO:0000259" key="8">
    <source>
        <dbReference type="Pfam" id="PF04551"/>
    </source>
</evidence>
<keyword evidence="1 7" id="KW-0004">4Fe-4S</keyword>
<keyword evidence="2 7" id="KW-0479">Metal-binding</keyword>
<dbReference type="SUPFAM" id="SSF56014">
    <property type="entry name" value="Nitrite and sulphite reductase 4Fe-4S domain-like"/>
    <property type="match status" value="1"/>
</dbReference>
<comment type="pathway">
    <text evidence="7">Isoprenoid biosynthesis; isopentenyl diphosphate biosynthesis via DXP pathway; isopentenyl diphosphate from 1-deoxy-D-xylulose 5-phosphate: step 5/6.</text>
</comment>
<comment type="caution">
    <text evidence="10">The sequence shown here is derived from an EMBL/GenBank/DDBJ whole genome shotgun (WGS) entry which is preliminary data.</text>
</comment>
<dbReference type="Pfam" id="PF26540">
    <property type="entry name" value="GcpE_C"/>
    <property type="match status" value="1"/>
</dbReference>
<evidence type="ECO:0000259" key="9">
    <source>
        <dbReference type="Pfam" id="PF26540"/>
    </source>
</evidence>
<dbReference type="InterPro" id="IPR004588">
    <property type="entry name" value="IspG_bac-typ"/>
</dbReference>
<feature type="binding site" evidence="7">
    <location>
        <position position="297"/>
    </location>
    <ligand>
        <name>[4Fe-4S] cluster</name>
        <dbReference type="ChEBI" id="CHEBI:49883"/>
    </ligand>
</feature>
<dbReference type="GO" id="GO:0016114">
    <property type="term" value="P:terpenoid biosynthetic process"/>
    <property type="evidence" value="ECO:0007669"/>
    <property type="project" value="InterPro"/>
</dbReference>
<dbReference type="GO" id="GO:0141197">
    <property type="term" value="F:4-hydroxy-3-methylbut-2-enyl-diphosphate synthase activity (flavodoxin)"/>
    <property type="evidence" value="ECO:0007669"/>
    <property type="project" value="UniProtKB-EC"/>
</dbReference>
<dbReference type="InterPro" id="IPR016425">
    <property type="entry name" value="IspG_bac"/>
</dbReference>
<comment type="cofactor">
    <cofactor evidence="7">
        <name>[4Fe-4S] cluster</name>
        <dbReference type="ChEBI" id="CHEBI:49883"/>
    </cofactor>
    <text evidence="7">Binds 1 [4Fe-4S] cluster.</text>
</comment>
<dbReference type="GO" id="GO:0051539">
    <property type="term" value="F:4 iron, 4 sulfur cluster binding"/>
    <property type="evidence" value="ECO:0007669"/>
    <property type="project" value="UniProtKB-UniRule"/>
</dbReference>
<evidence type="ECO:0000256" key="7">
    <source>
        <dbReference type="HAMAP-Rule" id="MF_00159"/>
    </source>
</evidence>
<dbReference type="NCBIfam" id="TIGR00612">
    <property type="entry name" value="ispG_gcpE"/>
    <property type="match status" value="1"/>
</dbReference>
<dbReference type="Gene3D" id="3.20.20.20">
    <property type="entry name" value="Dihydropteroate synthase-like"/>
    <property type="match status" value="1"/>
</dbReference>
<dbReference type="EMBL" id="MWDQ01000053">
    <property type="protein sequence ID" value="OQB74044.1"/>
    <property type="molecule type" value="Genomic_DNA"/>
</dbReference>
<dbReference type="Gene3D" id="3.30.413.10">
    <property type="entry name" value="Sulfite Reductase Hemoprotein, domain 1"/>
    <property type="match status" value="1"/>
</dbReference>
<reference evidence="10" key="1">
    <citation type="submission" date="2017-02" db="EMBL/GenBank/DDBJ databases">
        <title>Delving into the versatile metabolic prowess of the omnipresent phylum Bacteroidetes.</title>
        <authorList>
            <person name="Nobu M.K."/>
            <person name="Mei R."/>
            <person name="Narihiro T."/>
            <person name="Kuroda K."/>
            <person name="Liu W.-T."/>
        </authorList>
    </citation>
    <scope>NUCLEOTIDE SEQUENCE</scope>
    <source>
        <strain evidence="10">ADurb.Bin131</strain>
    </source>
</reference>
<dbReference type="SUPFAM" id="SSF51717">
    <property type="entry name" value="Dihydropteroate synthetase-like"/>
    <property type="match status" value="1"/>
</dbReference>
<dbReference type="PANTHER" id="PTHR30454:SF0">
    <property type="entry name" value="4-HYDROXY-3-METHYLBUT-2-EN-1-YL DIPHOSPHATE SYNTHASE (FERREDOXIN), CHLOROPLASTIC"/>
    <property type="match status" value="1"/>
</dbReference>
<dbReference type="InterPro" id="IPR011005">
    <property type="entry name" value="Dihydropteroate_synth-like_sf"/>
</dbReference>
<dbReference type="GO" id="GO:0005506">
    <property type="term" value="F:iron ion binding"/>
    <property type="evidence" value="ECO:0007669"/>
    <property type="project" value="InterPro"/>
</dbReference>
<evidence type="ECO:0000256" key="5">
    <source>
        <dbReference type="ARBA" id="ARBA00023014"/>
    </source>
</evidence>
<keyword evidence="4 7" id="KW-0408">Iron</keyword>
<evidence type="ECO:0000256" key="1">
    <source>
        <dbReference type="ARBA" id="ARBA00022485"/>
    </source>
</evidence>
<evidence type="ECO:0000256" key="4">
    <source>
        <dbReference type="ARBA" id="ARBA00023004"/>
    </source>
</evidence>
<evidence type="ECO:0000313" key="10">
    <source>
        <dbReference type="EMBL" id="OQB74044.1"/>
    </source>
</evidence>
<dbReference type="Pfam" id="PF04551">
    <property type="entry name" value="GcpE"/>
    <property type="match status" value="1"/>
</dbReference>
<dbReference type="PIRSF" id="PIRSF004640">
    <property type="entry name" value="IspG"/>
    <property type="match status" value="1"/>
</dbReference>
<feature type="binding site" evidence="7">
    <location>
        <position position="259"/>
    </location>
    <ligand>
        <name>[4Fe-4S] cluster</name>
        <dbReference type="ChEBI" id="CHEBI:49883"/>
    </ligand>
</feature>
<organism evidence="10">
    <name type="scientific">candidate division TA06 bacterium ADurb.Bin131</name>
    <dbReference type="NCBI Taxonomy" id="1852827"/>
    <lineage>
        <taxon>Bacteria</taxon>
        <taxon>Bacteria division TA06</taxon>
    </lineage>
</organism>
<dbReference type="PANTHER" id="PTHR30454">
    <property type="entry name" value="4-HYDROXY-3-METHYLBUT-2-EN-1-YL DIPHOSPHATE SYNTHASE"/>
    <property type="match status" value="1"/>
</dbReference>
<dbReference type="GO" id="GO:0019288">
    <property type="term" value="P:isopentenyl diphosphate biosynthetic process, methylerythritol 4-phosphate pathway"/>
    <property type="evidence" value="ECO:0007669"/>
    <property type="project" value="UniProtKB-UniRule"/>
</dbReference>
<dbReference type="InterPro" id="IPR045854">
    <property type="entry name" value="NO2/SO3_Rdtase_4Fe4S_sf"/>
</dbReference>
<accession>A0A1V6CB44</accession>
<name>A0A1V6CB44_UNCT6</name>
<dbReference type="AlphaFoldDB" id="A0A1V6CB44"/>
<proteinExistence type="inferred from homology"/>
<dbReference type="NCBIfam" id="NF001540">
    <property type="entry name" value="PRK00366.1"/>
    <property type="match status" value="1"/>
</dbReference>
<evidence type="ECO:0000256" key="2">
    <source>
        <dbReference type="ARBA" id="ARBA00022723"/>
    </source>
</evidence>
<protein>
    <recommendedName>
        <fullName evidence="7">4-hydroxy-3-methylbut-2-en-1-yl diphosphate synthase (flavodoxin)</fullName>
        <ecNumber evidence="7">1.17.7.3</ecNumber>
    </recommendedName>
    <alternativeName>
        <fullName evidence="7">1-hydroxy-2-methyl-2-(E)-butenyl 4-diphosphate synthase</fullName>
    </alternativeName>
</protein>
<dbReference type="InterPro" id="IPR058579">
    <property type="entry name" value="IspG_C"/>
</dbReference>
<comment type="function">
    <text evidence="7">Converts 2C-methyl-D-erythritol 2,4-cyclodiphosphate (ME-2,4cPP) into 1-hydroxy-2-methyl-2-(E)-butenyl 4-diphosphate.</text>
</comment>
<dbReference type="HAMAP" id="MF_00159">
    <property type="entry name" value="IspG"/>
    <property type="match status" value="1"/>
</dbReference>
<feature type="binding site" evidence="7">
    <location>
        <position position="256"/>
    </location>
    <ligand>
        <name>[4Fe-4S] cluster</name>
        <dbReference type="ChEBI" id="CHEBI:49883"/>
    </ligand>
</feature>
<evidence type="ECO:0000256" key="3">
    <source>
        <dbReference type="ARBA" id="ARBA00023002"/>
    </source>
</evidence>
<gene>
    <name evidence="7 10" type="primary">ispG</name>
    <name evidence="10" type="ORF">BWX89_00698</name>
</gene>
<dbReference type="UniPathway" id="UPA00056">
    <property type="reaction ID" value="UER00096"/>
</dbReference>
<comment type="catalytic activity">
    <reaction evidence="7">
        <text>(2E)-4-hydroxy-3-methylbut-2-enyl diphosphate + oxidized [flavodoxin] + H2O + 2 H(+) = 2-C-methyl-D-erythritol 2,4-cyclic diphosphate + reduced [flavodoxin]</text>
        <dbReference type="Rhea" id="RHEA:43604"/>
        <dbReference type="Rhea" id="RHEA-COMP:10622"/>
        <dbReference type="Rhea" id="RHEA-COMP:10623"/>
        <dbReference type="ChEBI" id="CHEBI:15377"/>
        <dbReference type="ChEBI" id="CHEBI:15378"/>
        <dbReference type="ChEBI" id="CHEBI:57618"/>
        <dbReference type="ChEBI" id="CHEBI:58210"/>
        <dbReference type="ChEBI" id="CHEBI:58483"/>
        <dbReference type="ChEBI" id="CHEBI:128753"/>
        <dbReference type="EC" id="1.17.7.3"/>
    </reaction>
</comment>
<comment type="similarity">
    <text evidence="7">Belongs to the IspG family.</text>
</comment>
<feature type="domain" description="IspG TIM-barrel" evidence="8">
    <location>
        <begin position="4"/>
        <end position="237"/>
    </location>
</feature>
<feature type="domain" description="IspG C-terminal" evidence="9">
    <location>
        <begin position="252"/>
        <end position="345"/>
    </location>
</feature>
<keyword evidence="6 7" id="KW-0414">Isoprene biosynthesis</keyword>
<dbReference type="EC" id="1.17.7.3" evidence="7"/>
<sequence length="350" mass="38285">MRKTHCVKVGNILIGGDAPVSVQTMIKVQTSHTEEVIKQIKKIQCAGGEIVRLAVLNKDDVFSLKKIKKRVSIPLVADIHYNYTLGIESIEAGVDKIRVNPSNIPESGMKKIIKKAIEKKIPVRLGLNSGSIKIKRTGLVASIIDSALDSIKLCEDMGFFDIVISLKTPYVDDTISAYRAVSERCDYPLHLGITEAGSGYYGFAKNAIGIGILLYEGIGNTIRVSLTDSPEIEVECACAILQALGLRRFQPEIISCPVCGRCQVPLDRIVSRFKKKIIAFSKKNPDMKNLKIAIMGCSVNGPGEAKQADIGIAGGKDRFALFVKGNIIGTYPLKQIEKEFFSRIKEMTNG</sequence>
<dbReference type="GO" id="GO:0046429">
    <property type="term" value="F:4-hydroxy-3-methylbut-2-en-1-yl diphosphate synthase activity (ferredoxin)"/>
    <property type="evidence" value="ECO:0007669"/>
    <property type="project" value="UniProtKB-UniRule"/>
</dbReference>
<keyword evidence="3 7" id="KW-0560">Oxidoreductase</keyword>
<feature type="binding site" evidence="7">
    <location>
        <position position="304"/>
    </location>
    <ligand>
        <name>[4Fe-4S] cluster</name>
        <dbReference type="ChEBI" id="CHEBI:49883"/>
    </ligand>
</feature>
<keyword evidence="5 7" id="KW-0411">Iron-sulfur</keyword>
<dbReference type="InterPro" id="IPR058578">
    <property type="entry name" value="IspG_TIM"/>
</dbReference>
<dbReference type="Proteomes" id="UP000485562">
    <property type="component" value="Unassembled WGS sequence"/>
</dbReference>